<organism evidence="1 2">
    <name type="scientific">Oryza rufipogon</name>
    <name type="common">Brownbeard rice</name>
    <name type="synonym">Asian wild rice</name>
    <dbReference type="NCBI Taxonomy" id="4529"/>
    <lineage>
        <taxon>Eukaryota</taxon>
        <taxon>Viridiplantae</taxon>
        <taxon>Streptophyta</taxon>
        <taxon>Embryophyta</taxon>
        <taxon>Tracheophyta</taxon>
        <taxon>Spermatophyta</taxon>
        <taxon>Magnoliopsida</taxon>
        <taxon>Liliopsida</taxon>
        <taxon>Poales</taxon>
        <taxon>Poaceae</taxon>
        <taxon>BOP clade</taxon>
        <taxon>Oryzoideae</taxon>
        <taxon>Oryzeae</taxon>
        <taxon>Oryzinae</taxon>
        <taxon>Oryza</taxon>
    </lineage>
</organism>
<evidence type="ECO:0000313" key="1">
    <source>
        <dbReference type="EnsemblPlants" id="ORUFI09G07540.1"/>
    </source>
</evidence>
<dbReference type="Proteomes" id="UP000008022">
    <property type="component" value="Unassembled WGS sequence"/>
</dbReference>
<reference evidence="2" key="1">
    <citation type="submission" date="2013-06" db="EMBL/GenBank/DDBJ databases">
        <authorList>
            <person name="Zhao Q."/>
        </authorList>
    </citation>
    <scope>NUCLEOTIDE SEQUENCE</scope>
    <source>
        <strain evidence="2">cv. W1943</strain>
    </source>
</reference>
<reference evidence="1" key="2">
    <citation type="submission" date="2015-06" db="UniProtKB">
        <authorList>
            <consortium name="EnsemblPlants"/>
        </authorList>
    </citation>
    <scope>IDENTIFICATION</scope>
</reference>
<keyword evidence="2" id="KW-1185">Reference proteome</keyword>
<evidence type="ECO:0000313" key="2">
    <source>
        <dbReference type="Proteomes" id="UP000008022"/>
    </source>
</evidence>
<dbReference type="Gramene" id="ORUFI09G07540.1">
    <property type="protein sequence ID" value="ORUFI09G07540.1"/>
    <property type="gene ID" value="ORUFI09G07540"/>
</dbReference>
<dbReference type="OMA" id="FSRWQID"/>
<proteinExistence type="predicted"/>
<protein>
    <recommendedName>
        <fullName evidence="3">DUF1618 domain-containing protein</fullName>
    </recommendedName>
</protein>
<dbReference type="EnsemblPlants" id="ORUFI09G07540.1">
    <property type="protein sequence ID" value="ORUFI09G07540.1"/>
    <property type="gene ID" value="ORUFI09G07540"/>
</dbReference>
<name>A0A0E0QQ82_ORYRU</name>
<sequence>MEHQEEIRAHSSLRLDGGAESLRIAGSARRSMCTGRSRTGMLHLDPAAYNNGSFSLLALPAGLRWSPSSSLSTTDHHLFQVVDPGGGAFPPVRGPPLVALRRLVPRRARLRVFSRWQIDDGRRELLHRVSLTEITRAPPHADDRKNDDSGDCDGDSGVIAILPVSREVSGKYVVLWPAHGRWLFTVELDTMEVVERKSATDEHLGDCHK</sequence>
<dbReference type="AlphaFoldDB" id="A0A0E0QQ82"/>
<evidence type="ECO:0008006" key="3">
    <source>
        <dbReference type="Google" id="ProtNLM"/>
    </source>
</evidence>
<dbReference type="HOGENOM" id="CLU_082260_0_0_1"/>
<accession>A0A0E0QQ82</accession>